<feature type="compositionally biased region" description="Polar residues" evidence="14">
    <location>
        <begin position="374"/>
        <end position="385"/>
    </location>
</feature>
<dbReference type="SUPFAM" id="SSF56112">
    <property type="entry name" value="Protein kinase-like (PK-like)"/>
    <property type="match status" value="1"/>
</dbReference>
<evidence type="ECO:0000313" key="18">
    <source>
        <dbReference type="Proteomes" id="UP001189624"/>
    </source>
</evidence>
<dbReference type="PROSITE" id="PS00108">
    <property type="entry name" value="PROTEIN_KINASE_ST"/>
    <property type="match status" value="1"/>
</dbReference>
<dbReference type="PANTHER" id="PTHR47982:SF1">
    <property type="entry name" value="NON-SPECIFIC SERINE_THREONINE PROTEIN KINASE"/>
    <property type="match status" value="1"/>
</dbReference>
<dbReference type="FunFam" id="3.30.200.20:FF:000212">
    <property type="entry name" value="Proline-rich receptor-like protein kinase PERK8"/>
    <property type="match status" value="1"/>
</dbReference>
<evidence type="ECO:0000313" key="17">
    <source>
        <dbReference type="EMBL" id="CAJ1931461.1"/>
    </source>
</evidence>
<evidence type="ECO:0000256" key="2">
    <source>
        <dbReference type="ARBA" id="ARBA00012513"/>
    </source>
</evidence>
<dbReference type="PANTHER" id="PTHR47982">
    <property type="entry name" value="PROLINE-RICH RECEPTOR-LIKE PROTEIN KINASE PERK4"/>
    <property type="match status" value="1"/>
</dbReference>
<accession>A0AA86S8E2</accession>
<dbReference type="GO" id="GO:0005886">
    <property type="term" value="C:plasma membrane"/>
    <property type="evidence" value="ECO:0007669"/>
    <property type="project" value="UniProtKB-SubCell"/>
</dbReference>
<feature type="compositionally biased region" description="Pro residues" evidence="14">
    <location>
        <begin position="188"/>
        <end position="312"/>
    </location>
</feature>
<keyword evidence="4" id="KW-0723">Serine/threonine-protein kinase</keyword>
<feature type="region of interest" description="Disordered" evidence="14">
    <location>
        <begin position="341"/>
        <end position="385"/>
    </location>
</feature>
<evidence type="ECO:0000256" key="15">
    <source>
        <dbReference type="SAM" id="Phobius"/>
    </source>
</evidence>
<dbReference type="Gramene" id="rna-AYBTSS11_LOCUS5266">
    <property type="protein sequence ID" value="CAJ1931461.1"/>
    <property type="gene ID" value="gene-AYBTSS11_LOCUS5266"/>
</dbReference>
<dbReference type="InterPro" id="IPR000719">
    <property type="entry name" value="Prot_kinase_dom"/>
</dbReference>
<feature type="compositionally biased region" description="Polar residues" evidence="14">
    <location>
        <begin position="1"/>
        <end position="13"/>
    </location>
</feature>
<feature type="transmembrane region" description="Helical" evidence="15">
    <location>
        <begin position="388"/>
        <end position="410"/>
    </location>
</feature>
<sequence length="831" mass="88748">MANHSLSNRSSISDFVKDSAPSPSSQPSSGDAESPLPSTSPPSPPSSSSPLTSPPSPSTLPRPPENSSPPRTTPPPEPKESPPPEPEEFPPPATAKKAKKTKKAKSPPPTPSYSPPPTHFTSPPPPTPSTTPPPPTPSTSPPPTPSTSPPPPTPSTSLPPTPSTSLPPTPTSLPPTPSNSLPPTLSTSPPPLPSPSPPPPDQSSPPPTKSPPSPPPPSTPPPSQSSAPKPSPSAPPLLQPLPSPPPSQPLPSPPLSQRPPTSPPPPNLPPPITNAPLPQSPPPPLPPPPPPPLPPPPPPPTETATPPSPVPQPVFYITPPAPPTASTPKYPFPLRSSPVLPPGSLPGLSPGSLPELPPIFQPKPRDTLPKSKTRTASPTSSGNNTGEIVGLTLAGVFIIAFLGLVIFFIFRRRDSRVNNYGLPPPGKSQMKGVVAAGDVHYYVEEPGFGNGVQQGDINFRSSPDPTQPMNTGKLVFTYEKVAEITNGFSSENIIGEGGFGYVYKASMPDGRMGAIKMLKAGSGQGEREFRAEVDIISRIHHRHLVSLIGYCIAEQQRLLIYEFVPNGNLNQHLHGNSFSPAYYCLFVPALLLTGSELPNLDWSKRKRIAIGAARGLSYLHDGCNPRIIHRDIKSANILLDNAYEAQVADFGLARLNDDGNTHVSTRVMGTFGYMAPEYATSGKLTDRSDVFSFGVVLLELVTGRKPVDPMQPFGEESLVEWARPHLLRAVETRDFSELVDPRLEQQYIDNEMFKMIEAAAACVRHSALKRPRMVQVVRALDIGDELNDLSNGVKYGHSAVYDSGQYNEDVIRFRRMVNGTFDDSEFDKFSL</sequence>
<protein>
    <recommendedName>
        <fullName evidence="2">non-specific serine/threonine protein kinase</fullName>
        <ecNumber evidence="2">2.7.11.1</ecNumber>
    </recommendedName>
</protein>
<feature type="compositionally biased region" description="Pro residues" evidence="14">
    <location>
        <begin position="83"/>
        <end position="93"/>
    </location>
</feature>
<evidence type="ECO:0000256" key="3">
    <source>
        <dbReference type="ARBA" id="ARBA00022475"/>
    </source>
</evidence>
<keyword evidence="6 15" id="KW-0812">Transmembrane</keyword>
<evidence type="ECO:0000256" key="5">
    <source>
        <dbReference type="ARBA" id="ARBA00022679"/>
    </source>
</evidence>
<keyword evidence="7" id="KW-0547">Nucleotide-binding</keyword>
<evidence type="ECO:0000256" key="4">
    <source>
        <dbReference type="ARBA" id="ARBA00022527"/>
    </source>
</evidence>
<evidence type="ECO:0000256" key="7">
    <source>
        <dbReference type="ARBA" id="ARBA00022741"/>
    </source>
</evidence>
<keyword evidence="9" id="KW-0067">ATP-binding</keyword>
<feature type="compositionally biased region" description="Low complexity" evidence="14">
    <location>
        <begin position="345"/>
        <end position="354"/>
    </location>
</feature>
<dbReference type="AlphaFoldDB" id="A0AA86S8E2"/>
<dbReference type="Gene3D" id="3.30.200.20">
    <property type="entry name" value="Phosphorylase Kinase, domain 1"/>
    <property type="match status" value="1"/>
</dbReference>
<feature type="domain" description="Protein kinase" evidence="16">
    <location>
        <begin position="488"/>
        <end position="800"/>
    </location>
</feature>
<dbReference type="PROSITE" id="PS50011">
    <property type="entry name" value="PROTEIN_KINASE_DOM"/>
    <property type="match status" value="1"/>
</dbReference>
<evidence type="ECO:0000256" key="8">
    <source>
        <dbReference type="ARBA" id="ARBA00022777"/>
    </source>
</evidence>
<dbReference type="EMBL" id="OY731399">
    <property type="protein sequence ID" value="CAJ1931461.1"/>
    <property type="molecule type" value="Genomic_DNA"/>
</dbReference>
<dbReference type="FunFam" id="1.10.510.10:FF:000173">
    <property type="entry name" value="proline-rich receptor-like protein kinase PERK8"/>
    <property type="match status" value="1"/>
</dbReference>
<organism evidence="17 18">
    <name type="scientific">Sphenostylis stenocarpa</name>
    <dbReference type="NCBI Taxonomy" id="92480"/>
    <lineage>
        <taxon>Eukaryota</taxon>
        <taxon>Viridiplantae</taxon>
        <taxon>Streptophyta</taxon>
        <taxon>Embryophyta</taxon>
        <taxon>Tracheophyta</taxon>
        <taxon>Spermatophyta</taxon>
        <taxon>Magnoliopsida</taxon>
        <taxon>eudicotyledons</taxon>
        <taxon>Gunneridae</taxon>
        <taxon>Pentapetalae</taxon>
        <taxon>rosids</taxon>
        <taxon>fabids</taxon>
        <taxon>Fabales</taxon>
        <taxon>Fabaceae</taxon>
        <taxon>Papilionoideae</taxon>
        <taxon>50 kb inversion clade</taxon>
        <taxon>NPAAA clade</taxon>
        <taxon>indigoferoid/millettioid clade</taxon>
        <taxon>Phaseoleae</taxon>
        <taxon>Sphenostylis</taxon>
    </lineage>
</organism>
<comment type="subcellular location">
    <subcellularLocation>
        <location evidence="1">Cell membrane</location>
        <topology evidence="1">Single-pass membrane protein</topology>
    </subcellularLocation>
</comment>
<keyword evidence="18" id="KW-1185">Reference proteome</keyword>
<comment type="catalytic activity">
    <reaction evidence="12">
        <text>L-threonyl-[protein] + ATP = O-phospho-L-threonyl-[protein] + ADP + H(+)</text>
        <dbReference type="Rhea" id="RHEA:46608"/>
        <dbReference type="Rhea" id="RHEA-COMP:11060"/>
        <dbReference type="Rhea" id="RHEA-COMP:11605"/>
        <dbReference type="ChEBI" id="CHEBI:15378"/>
        <dbReference type="ChEBI" id="CHEBI:30013"/>
        <dbReference type="ChEBI" id="CHEBI:30616"/>
        <dbReference type="ChEBI" id="CHEBI:61977"/>
        <dbReference type="ChEBI" id="CHEBI:456216"/>
        <dbReference type="EC" id="2.7.11.1"/>
    </reaction>
</comment>
<evidence type="ECO:0000256" key="13">
    <source>
        <dbReference type="ARBA" id="ARBA00048679"/>
    </source>
</evidence>
<feature type="compositionally biased region" description="Pro residues" evidence="14">
    <location>
        <begin position="38"/>
        <end position="76"/>
    </location>
</feature>
<evidence type="ECO:0000256" key="9">
    <source>
        <dbReference type="ARBA" id="ARBA00022840"/>
    </source>
</evidence>
<evidence type="ECO:0000256" key="11">
    <source>
        <dbReference type="ARBA" id="ARBA00023136"/>
    </source>
</evidence>
<dbReference type="InterPro" id="IPR011009">
    <property type="entry name" value="Kinase-like_dom_sf"/>
</dbReference>
<evidence type="ECO:0000259" key="16">
    <source>
        <dbReference type="PROSITE" id="PS50011"/>
    </source>
</evidence>
<dbReference type="GO" id="GO:0004674">
    <property type="term" value="F:protein serine/threonine kinase activity"/>
    <property type="evidence" value="ECO:0007669"/>
    <property type="project" value="UniProtKB-KW"/>
</dbReference>
<dbReference type="Gene3D" id="1.10.510.10">
    <property type="entry name" value="Transferase(Phosphotransferase) domain 1"/>
    <property type="match status" value="1"/>
</dbReference>
<dbReference type="InterPro" id="IPR047117">
    <property type="entry name" value="PERK1-13-like"/>
</dbReference>
<feature type="compositionally biased region" description="Basic residues" evidence="14">
    <location>
        <begin position="96"/>
        <end position="105"/>
    </location>
</feature>
<dbReference type="InterPro" id="IPR008271">
    <property type="entry name" value="Ser/Thr_kinase_AS"/>
</dbReference>
<name>A0AA86S8E2_9FABA</name>
<comment type="catalytic activity">
    <reaction evidence="13">
        <text>L-seryl-[protein] + ATP = O-phospho-L-seryl-[protein] + ADP + H(+)</text>
        <dbReference type="Rhea" id="RHEA:17989"/>
        <dbReference type="Rhea" id="RHEA-COMP:9863"/>
        <dbReference type="Rhea" id="RHEA-COMP:11604"/>
        <dbReference type="ChEBI" id="CHEBI:15378"/>
        <dbReference type="ChEBI" id="CHEBI:29999"/>
        <dbReference type="ChEBI" id="CHEBI:30616"/>
        <dbReference type="ChEBI" id="CHEBI:83421"/>
        <dbReference type="ChEBI" id="CHEBI:456216"/>
        <dbReference type="EC" id="2.7.11.1"/>
    </reaction>
</comment>
<proteinExistence type="predicted"/>
<keyword evidence="11 15" id="KW-0472">Membrane</keyword>
<feature type="region of interest" description="Disordered" evidence="14">
    <location>
        <begin position="1"/>
        <end position="322"/>
    </location>
</feature>
<keyword evidence="3" id="KW-1003">Cell membrane</keyword>
<feature type="compositionally biased region" description="Low complexity" evidence="14">
    <location>
        <begin position="178"/>
        <end position="187"/>
    </location>
</feature>
<feature type="compositionally biased region" description="Low complexity" evidence="14">
    <location>
        <begin position="18"/>
        <end position="37"/>
    </location>
</feature>
<keyword evidence="10 15" id="KW-1133">Transmembrane helix</keyword>
<evidence type="ECO:0000256" key="14">
    <source>
        <dbReference type="SAM" id="MobiDB-lite"/>
    </source>
</evidence>
<keyword evidence="8" id="KW-0418">Kinase</keyword>
<dbReference type="SMART" id="SM00220">
    <property type="entry name" value="S_TKc"/>
    <property type="match status" value="1"/>
</dbReference>
<evidence type="ECO:0000256" key="1">
    <source>
        <dbReference type="ARBA" id="ARBA00004162"/>
    </source>
</evidence>
<dbReference type="Proteomes" id="UP001189624">
    <property type="component" value="Chromosome 2"/>
</dbReference>
<dbReference type="EC" id="2.7.11.1" evidence="2"/>
<keyword evidence="5" id="KW-0808">Transferase</keyword>
<reference evidence="17" key="1">
    <citation type="submission" date="2023-10" db="EMBL/GenBank/DDBJ databases">
        <authorList>
            <person name="Domelevo Entfellner J.-B."/>
        </authorList>
    </citation>
    <scope>NUCLEOTIDE SEQUENCE</scope>
</reference>
<feature type="compositionally biased region" description="Pro residues" evidence="14">
    <location>
        <begin position="106"/>
        <end position="177"/>
    </location>
</feature>
<evidence type="ECO:0000256" key="10">
    <source>
        <dbReference type="ARBA" id="ARBA00022989"/>
    </source>
</evidence>
<dbReference type="Pfam" id="PF07714">
    <property type="entry name" value="PK_Tyr_Ser-Thr"/>
    <property type="match status" value="1"/>
</dbReference>
<evidence type="ECO:0000256" key="12">
    <source>
        <dbReference type="ARBA" id="ARBA00047899"/>
    </source>
</evidence>
<evidence type="ECO:0000256" key="6">
    <source>
        <dbReference type="ARBA" id="ARBA00022692"/>
    </source>
</evidence>
<dbReference type="GO" id="GO:0005524">
    <property type="term" value="F:ATP binding"/>
    <property type="evidence" value="ECO:0007669"/>
    <property type="project" value="UniProtKB-KW"/>
</dbReference>
<dbReference type="InterPro" id="IPR001245">
    <property type="entry name" value="Ser-Thr/Tyr_kinase_cat_dom"/>
</dbReference>
<gene>
    <name evidence="17" type="ORF">AYBTSS11_LOCUS5266</name>
</gene>